<name>A0A024GH18_9STRA</name>
<comment type="caution">
    <text evidence="3">The sequence shown here is derived from an EMBL/GenBank/DDBJ whole genome shotgun (WGS) entry which is preliminary data.</text>
</comment>
<sequence>MSDRPGTGSGIRPETGANLGRPGTRQNAPLARLSTGQRVPTASGSNRPLTGRLGTGMAVPSTSGQTAGFGLSLNTEVNVSDRPVTQQGMMGIRIGTAGPRRQVQDASYFMGILHTKIADITTEIERLHTEKEQDAKDKVQFAQLERKYEILSGSVRELEGQLADCNLAMDKLRSGTDPADVYNVKEQLSLRNKKEAEEIDRIFLHRQEQEQMGRRMEQETRGIQAQHEEKINQLAPQKLARYKELLAEHRETETGIELRTKELEQLVSVVQKKESELGNDTYRGEFEKLENQLWKLEIERKELDEEAKTVSMDPNEARAMLLLKVKQDKTRLEALEVEVQNASQENQELAKSCNEMEADLQERTGNGDPSQKYEMLFQRDKEMTSFMDAFDAKKESDLSAQSESQNLIVKLLEHISNSLSNEEKVLSNANASNLEELKNDVTFKERQLESSVSTKQRLTSELDKRRQELDKMNALDSKIALELTHLHEKMDTMTSDMNAFEKLDDMKETHQQTKQCLQHTKQQYLRRRDGIKPQVHALLRQFEALKEESTNNDTAKALGALEQKLRHQEQTIFHLREYLDNKSREVDYEGIRQECLTLVQEVNTVRIKQLAM</sequence>
<dbReference type="GO" id="GO:0030992">
    <property type="term" value="C:intraciliary transport particle B"/>
    <property type="evidence" value="ECO:0007669"/>
    <property type="project" value="InterPro"/>
</dbReference>
<dbReference type="STRING" id="65357.A0A024GH18"/>
<evidence type="ECO:0000313" key="4">
    <source>
        <dbReference type="Proteomes" id="UP000053237"/>
    </source>
</evidence>
<keyword evidence="1" id="KW-0175">Coiled coil</keyword>
<evidence type="ECO:0000313" key="3">
    <source>
        <dbReference type="EMBL" id="CCI45970.1"/>
    </source>
</evidence>
<dbReference type="GO" id="GO:0005929">
    <property type="term" value="C:cilium"/>
    <property type="evidence" value="ECO:0007669"/>
    <property type="project" value="TreeGrafter"/>
</dbReference>
<feature type="coiled-coil region" evidence="1">
    <location>
        <begin position="279"/>
        <end position="359"/>
    </location>
</feature>
<dbReference type="GO" id="GO:0035735">
    <property type="term" value="P:intraciliary transport involved in cilium assembly"/>
    <property type="evidence" value="ECO:0007669"/>
    <property type="project" value="TreeGrafter"/>
</dbReference>
<dbReference type="Proteomes" id="UP000053237">
    <property type="component" value="Unassembled WGS sequence"/>
</dbReference>
<dbReference type="PANTHER" id="PTHR31432">
    <property type="entry name" value="INTRAFLAGELLAR TRANSPORT PROTEIN 74 HOMOLOG"/>
    <property type="match status" value="1"/>
</dbReference>
<protein>
    <submittedName>
        <fullName evidence="3">Uncharacterized protein</fullName>
    </submittedName>
</protein>
<evidence type="ECO:0000256" key="2">
    <source>
        <dbReference type="SAM" id="MobiDB-lite"/>
    </source>
</evidence>
<dbReference type="PANTHER" id="PTHR31432:SF0">
    <property type="entry name" value="INTRAFLAGELLAR TRANSPORT PROTEIN 74 HOMOLOG"/>
    <property type="match status" value="1"/>
</dbReference>
<keyword evidence="4" id="KW-1185">Reference proteome</keyword>
<dbReference type="InParanoid" id="A0A024GH18"/>
<feature type="compositionally biased region" description="Polar residues" evidence="2">
    <location>
        <begin position="34"/>
        <end position="48"/>
    </location>
</feature>
<organism evidence="3 4">
    <name type="scientific">Albugo candida</name>
    <dbReference type="NCBI Taxonomy" id="65357"/>
    <lineage>
        <taxon>Eukaryota</taxon>
        <taxon>Sar</taxon>
        <taxon>Stramenopiles</taxon>
        <taxon>Oomycota</taxon>
        <taxon>Peronosporomycetes</taxon>
        <taxon>Albuginales</taxon>
        <taxon>Albuginaceae</taxon>
        <taxon>Albugo</taxon>
    </lineage>
</organism>
<dbReference type="EMBL" id="CAIX01000113">
    <property type="protein sequence ID" value="CCI45970.1"/>
    <property type="molecule type" value="Genomic_DNA"/>
</dbReference>
<dbReference type="InterPro" id="IPR029602">
    <property type="entry name" value="IFT74"/>
</dbReference>
<dbReference type="OrthoDB" id="444379at2759"/>
<accession>A0A024GH18</accession>
<gene>
    <name evidence="3" type="ORF">BN9_068800</name>
</gene>
<dbReference type="GO" id="GO:0048487">
    <property type="term" value="F:beta-tubulin binding"/>
    <property type="evidence" value="ECO:0007669"/>
    <property type="project" value="InterPro"/>
</dbReference>
<evidence type="ECO:0000256" key="1">
    <source>
        <dbReference type="SAM" id="Coils"/>
    </source>
</evidence>
<dbReference type="AlphaFoldDB" id="A0A024GH18"/>
<feature type="region of interest" description="Disordered" evidence="2">
    <location>
        <begin position="1"/>
        <end position="61"/>
    </location>
</feature>
<proteinExistence type="predicted"/>
<feature type="coiled-coil region" evidence="1">
    <location>
        <begin position="434"/>
        <end position="475"/>
    </location>
</feature>
<reference evidence="3 4" key="1">
    <citation type="submission" date="2012-05" db="EMBL/GenBank/DDBJ databases">
        <title>Recombination and specialization in a pathogen metapopulation.</title>
        <authorList>
            <person name="Gardiner A."/>
            <person name="Kemen E."/>
            <person name="Schultz-Larsen T."/>
            <person name="MacLean D."/>
            <person name="Van Oosterhout C."/>
            <person name="Jones J.D.G."/>
        </authorList>
    </citation>
    <scope>NUCLEOTIDE SEQUENCE [LARGE SCALE GENOMIC DNA]</scope>
    <source>
        <strain evidence="3 4">Ac Nc2</strain>
    </source>
</reference>